<feature type="transmembrane region" description="Helical" evidence="1">
    <location>
        <begin position="7"/>
        <end position="24"/>
    </location>
</feature>
<keyword evidence="1" id="KW-1133">Transmembrane helix</keyword>
<protein>
    <submittedName>
        <fullName evidence="2">Uncharacterized protein</fullName>
    </submittedName>
</protein>
<dbReference type="Proteomes" id="UP000077096">
    <property type="component" value="Chromosome"/>
</dbReference>
<dbReference type="EMBL" id="CP011393">
    <property type="protein sequence ID" value="ANE41063.1"/>
    <property type="molecule type" value="Genomic_DNA"/>
</dbReference>
<reference evidence="2 3" key="1">
    <citation type="submission" date="2014-08" db="EMBL/GenBank/DDBJ databases">
        <title>Fervidobacterium pennivorans DYC genome.</title>
        <authorList>
            <person name="Wushke S."/>
        </authorList>
    </citation>
    <scope>NUCLEOTIDE SEQUENCE [LARGE SCALE GENOMIC DNA]</scope>
    <source>
        <strain evidence="2 3">DYC</strain>
    </source>
</reference>
<feature type="transmembrane region" description="Helical" evidence="1">
    <location>
        <begin position="60"/>
        <end position="87"/>
    </location>
</feature>
<name>A0A172T2H6_FERPE</name>
<evidence type="ECO:0000313" key="2">
    <source>
        <dbReference type="EMBL" id="ANE41063.1"/>
    </source>
</evidence>
<sequence length="138" mass="15542">MRSINRMLAIMLILSLVTFILYVIEGQYLFSLVILSFMSVLISGFQEFGSNEYTFKIAHLYVGSILFLIAAGYVFFTFTFSIVNVLIGEEIYKLSPGDVMLLITGAYSIIYVIHLRKAALKPDKTDLMSTDANKTCCH</sequence>
<evidence type="ECO:0000313" key="3">
    <source>
        <dbReference type="Proteomes" id="UP000077096"/>
    </source>
</evidence>
<dbReference type="KEGG" id="fng:JM64_02925"/>
<organism evidence="2 3">
    <name type="scientific">Fervidobacterium pennivorans</name>
    <dbReference type="NCBI Taxonomy" id="93466"/>
    <lineage>
        <taxon>Bacteria</taxon>
        <taxon>Thermotogati</taxon>
        <taxon>Thermotogota</taxon>
        <taxon>Thermotogae</taxon>
        <taxon>Thermotogales</taxon>
        <taxon>Fervidobacteriaceae</taxon>
        <taxon>Fervidobacterium</taxon>
    </lineage>
</organism>
<dbReference type="AlphaFoldDB" id="A0A172T2H6"/>
<dbReference type="OrthoDB" id="46450at2"/>
<feature type="transmembrane region" description="Helical" evidence="1">
    <location>
        <begin position="30"/>
        <end position="48"/>
    </location>
</feature>
<evidence type="ECO:0000256" key="1">
    <source>
        <dbReference type="SAM" id="Phobius"/>
    </source>
</evidence>
<dbReference type="PATRIC" id="fig|93466.3.peg.636"/>
<gene>
    <name evidence="2" type="ORF">JM64_02925</name>
</gene>
<keyword evidence="1" id="KW-0472">Membrane</keyword>
<feature type="transmembrane region" description="Helical" evidence="1">
    <location>
        <begin position="99"/>
        <end position="115"/>
    </location>
</feature>
<keyword evidence="1" id="KW-0812">Transmembrane</keyword>
<accession>A0A172T2H6</accession>
<proteinExistence type="predicted"/>